<dbReference type="InterPro" id="IPR046373">
    <property type="entry name" value="Acyl-CoA_Oxase/DH_mid-dom_sf"/>
</dbReference>
<evidence type="ECO:0008006" key="12">
    <source>
        <dbReference type="Google" id="ProtNLM"/>
    </source>
</evidence>
<dbReference type="PANTHER" id="PTHR48083">
    <property type="entry name" value="MEDIUM-CHAIN SPECIFIC ACYL-COA DEHYDROGENASE, MITOCHONDRIAL-RELATED"/>
    <property type="match status" value="1"/>
</dbReference>
<dbReference type="InterPro" id="IPR013786">
    <property type="entry name" value="AcylCoA_DH/ox_N"/>
</dbReference>
<organism evidence="10 11">
    <name type="scientific">Sporisorium graminicola</name>
    <dbReference type="NCBI Taxonomy" id="280036"/>
    <lineage>
        <taxon>Eukaryota</taxon>
        <taxon>Fungi</taxon>
        <taxon>Dikarya</taxon>
        <taxon>Basidiomycota</taxon>
        <taxon>Ustilaginomycotina</taxon>
        <taxon>Ustilaginomycetes</taxon>
        <taxon>Ustilaginales</taxon>
        <taxon>Ustilaginaceae</taxon>
        <taxon>Sporisorium</taxon>
    </lineage>
</organism>
<dbReference type="InterPro" id="IPR006091">
    <property type="entry name" value="Acyl-CoA_Oxase/DH_mid-dom"/>
</dbReference>
<dbReference type="GO" id="GO:0005737">
    <property type="term" value="C:cytoplasm"/>
    <property type="evidence" value="ECO:0007669"/>
    <property type="project" value="TreeGrafter"/>
</dbReference>
<comment type="similarity">
    <text evidence="2 6">Belongs to the acyl-CoA dehydrogenase family.</text>
</comment>
<evidence type="ECO:0000256" key="5">
    <source>
        <dbReference type="ARBA" id="ARBA00023002"/>
    </source>
</evidence>
<dbReference type="FunFam" id="1.20.140.10:FF:000012">
    <property type="entry name" value="Acyl-CoA dehydrogenase fadE12"/>
    <property type="match status" value="1"/>
</dbReference>
<dbReference type="Gene3D" id="1.10.540.10">
    <property type="entry name" value="Acyl-CoA dehydrogenase/oxidase, N-terminal domain"/>
    <property type="match status" value="1"/>
</dbReference>
<dbReference type="RefSeq" id="XP_029742909.1">
    <property type="nucleotide sequence ID" value="XM_029881523.1"/>
</dbReference>
<feature type="domain" description="Acyl-CoA oxidase/dehydrogenase middle" evidence="8">
    <location>
        <begin position="188"/>
        <end position="298"/>
    </location>
</feature>
<dbReference type="Pfam" id="PF02770">
    <property type="entry name" value="Acyl-CoA_dh_M"/>
    <property type="match status" value="1"/>
</dbReference>
<gene>
    <name evidence="10" type="ORF">EX895_000922</name>
</gene>
<proteinExistence type="inferred from homology"/>
<dbReference type="GO" id="GO:0050660">
    <property type="term" value="F:flavin adenine dinucleotide binding"/>
    <property type="evidence" value="ECO:0007669"/>
    <property type="project" value="InterPro"/>
</dbReference>
<evidence type="ECO:0000259" key="7">
    <source>
        <dbReference type="Pfam" id="PF00441"/>
    </source>
</evidence>
<accession>A0A4U7L112</accession>
<protein>
    <recommendedName>
        <fullName evidence="12">Acyl-CoA dehydrogenase</fullName>
    </recommendedName>
</protein>
<dbReference type="Pfam" id="PF00441">
    <property type="entry name" value="Acyl-CoA_dh_1"/>
    <property type="match status" value="1"/>
</dbReference>
<dbReference type="AlphaFoldDB" id="A0A4U7L112"/>
<evidence type="ECO:0000313" key="10">
    <source>
        <dbReference type="EMBL" id="TKY90924.1"/>
    </source>
</evidence>
<dbReference type="GO" id="GO:0033539">
    <property type="term" value="P:fatty acid beta-oxidation using acyl-CoA dehydrogenase"/>
    <property type="evidence" value="ECO:0007669"/>
    <property type="project" value="TreeGrafter"/>
</dbReference>
<dbReference type="KEGG" id="sgra:EX895_000922"/>
<evidence type="ECO:0000256" key="1">
    <source>
        <dbReference type="ARBA" id="ARBA00001974"/>
    </source>
</evidence>
<dbReference type="InterPro" id="IPR009100">
    <property type="entry name" value="AcylCoA_DH/oxidase_NM_dom_sf"/>
</dbReference>
<dbReference type="InterPro" id="IPR037069">
    <property type="entry name" value="AcylCoA_DH/ox_N_sf"/>
</dbReference>
<feature type="domain" description="Acyl-CoA dehydrogenase/oxidase C-terminal" evidence="7">
    <location>
        <begin position="311"/>
        <end position="456"/>
    </location>
</feature>
<comment type="caution">
    <text evidence="10">The sequence shown here is derived from an EMBL/GenBank/DDBJ whole genome shotgun (WGS) entry which is preliminary data.</text>
</comment>
<keyword evidence="4 6" id="KW-0274">FAD</keyword>
<dbReference type="PANTHER" id="PTHR48083:SF1">
    <property type="entry name" value="DEHYDROGENASE, PUTATIVE (AFU_ORTHOLOGUE AFUA_7G06510)-RELATED"/>
    <property type="match status" value="1"/>
</dbReference>
<evidence type="ECO:0000256" key="4">
    <source>
        <dbReference type="ARBA" id="ARBA00022827"/>
    </source>
</evidence>
<dbReference type="Gene3D" id="1.20.140.10">
    <property type="entry name" value="Butyryl-CoA Dehydrogenase, subunit A, domain 3"/>
    <property type="match status" value="1"/>
</dbReference>
<name>A0A4U7L112_9BASI</name>
<dbReference type="OrthoDB" id="435240at2759"/>
<keyword evidence="11" id="KW-1185">Reference proteome</keyword>
<evidence type="ECO:0000256" key="2">
    <source>
        <dbReference type="ARBA" id="ARBA00009347"/>
    </source>
</evidence>
<dbReference type="SUPFAM" id="SSF56645">
    <property type="entry name" value="Acyl-CoA dehydrogenase NM domain-like"/>
    <property type="match status" value="1"/>
</dbReference>
<dbReference type="SUPFAM" id="SSF47203">
    <property type="entry name" value="Acyl-CoA dehydrogenase C-terminal domain-like"/>
    <property type="match status" value="1"/>
</dbReference>
<evidence type="ECO:0000256" key="6">
    <source>
        <dbReference type="RuleBase" id="RU362125"/>
    </source>
</evidence>
<sequence length="467" mass="50364">MTAATTMSILLRAIPPATRATSTVAAWARSARPMRGATSSFAANGRRGFVSTKASRKGAAEFTGMSEQGLSESQVDVRRAIQAVCSRFDDDYWLYKDQNAEYPHELYDALSDGRWIGICMPEALGGAGLGISEATVMLQTIAESGAAVAGAQSIHANIYPLMPIIEFASPEQHARWLPRMIDGRIRSCFGITEPTTGSETLKLKTKAVRSGEKYVVNGSKIWTSSAQVASHMVLLARTSEPEPGSRSSGLSLFFAPLRSMPNTPRNAGGAELAKGLEMRKITKMGGSTVDANEVWFDDFEIPADCLIGEEGRGFKYVLHGMNAERCLLAGEALGTGYAALRKAVQYAGDRVVFGKPIGAMQAIQHPLAKSWAQLEAARHLTYAAARMYDDRAPDAGAQANAAKYVAAEAGYSACETAVMTLGGMGYAKDFHVERYFREVLVPRLAPVSREMVLNYLGQHVLGLPKSY</sequence>
<dbReference type="InterPro" id="IPR009075">
    <property type="entry name" value="AcylCo_DH/oxidase_C"/>
</dbReference>
<keyword evidence="5 6" id="KW-0560">Oxidoreductase</keyword>
<dbReference type="CDD" id="cd00567">
    <property type="entry name" value="ACAD"/>
    <property type="match status" value="1"/>
</dbReference>
<dbReference type="Pfam" id="PF02771">
    <property type="entry name" value="Acyl-CoA_dh_N"/>
    <property type="match status" value="1"/>
</dbReference>
<dbReference type="EMBL" id="SRRM01000002">
    <property type="protein sequence ID" value="TKY90924.1"/>
    <property type="molecule type" value="Genomic_DNA"/>
</dbReference>
<comment type="cofactor">
    <cofactor evidence="1 6">
        <name>FAD</name>
        <dbReference type="ChEBI" id="CHEBI:57692"/>
    </cofactor>
</comment>
<evidence type="ECO:0000259" key="8">
    <source>
        <dbReference type="Pfam" id="PF02770"/>
    </source>
</evidence>
<dbReference type="GO" id="GO:0003995">
    <property type="term" value="F:acyl-CoA dehydrogenase activity"/>
    <property type="evidence" value="ECO:0007669"/>
    <property type="project" value="TreeGrafter"/>
</dbReference>
<reference evidence="10 11" key="1">
    <citation type="submission" date="2019-05" db="EMBL/GenBank/DDBJ databases">
        <title>Sporisorium graminicola CBS 10092 draft sequencing and annotation.</title>
        <authorList>
            <person name="Solano-Gonzalez S."/>
            <person name="Caddick M.X."/>
            <person name="Darby A."/>
        </authorList>
    </citation>
    <scope>NUCLEOTIDE SEQUENCE [LARGE SCALE GENOMIC DNA]</scope>
    <source>
        <strain evidence="10 11">CBS 10092</strain>
    </source>
</reference>
<evidence type="ECO:0000259" key="9">
    <source>
        <dbReference type="Pfam" id="PF02771"/>
    </source>
</evidence>
<evidence type="ECO:0000313" key="11">
    <source>
        <dbReference type="Proteomes" id="UP000306050"/>
    </source>
</evidence>
<dbReference type="InterPro" id="IPR036250">
    <property type="entry name" value="AcylCo_DH-like_C"/>
</dbReference>
<keyword evidence="3 6" id="KW-0285">Flavoprotein</keyword>
<dbReference type="Gene3D" id="2.40.110.10">
    <property type="entry name" value="Butyryl-CoA Dehydrogenase, subunit A, domain 2"/>
    <property type="match status" value="1"/>
</dbReference>
<dbReference type="InterPro" id="IPR050741">
    <property type="entry name" value="Acyl-CoA_dehydrogenase"/>
</dbReference>
<evidence type="ECO:0000256" key="3">
    <source>
        <dbReference type="ARBA" id="ARBA00022630"/>
    </source>
</evidence>
<dbReference type="GeneID" id="40723817"/>
<dbReference type="Proteomes" id="UP000306050">
    <property type="component" value="Chromosome SGRAM_1"/>
</dbReference>
<feature type="domain" description="Acyl-CoA dehydrogenase/oxidase N-terminal" evidence="9">
    <location>
        <begin position="72"/>
        <end position="183"/>
    </location>
</feature>